<organism evidence="2 3">
    <name type="scientific">Terriglobus aquaticus</name>
    <dbReference type="NCBI Taxonomy" id="940139"/>
    <lineage>
        <taxon>Bacteria</taxon>
        <taxon>Pseudomonadati</taxon>
        <taxon>Acidobacteriota</taxon>
        <taxon>Terriglobia</taxon>
        <taxon>Terriglobales</taxon>
        <taxon>Acidobacteriaceae</taxon>
        <taxon>Terriglobus</taxon>
    </lineage>
</organism>
<feature type="transmembrane region" description="Helical" evidence="1">
    <location>
        <begin position="21"/>
        <end position="44"/>
    </location>
</feature>
<proteinExistence type="predicted"/>
<keyword evidence="1" id="KW-0472">Membrane</keyword>
<keyword evidence="1" id="KW-0812">Transmembrane</keyword>
<accession>A0ABW9KN86</accession>
<protein>
    <recommendedName>
        <fullName evidence="4">AsmA-like C-terminal domain-containing protein</fullName>
    </recommendedName>
</protein>
<reference evidence="2 3" key="1">
    <citation type="submission" date="2024-12" db="EMBL/GenBank/DDBJ databases">
        <authorList>
            <person name="Lee Y."/>
        </authorList>
    </citation>
    <scope>NUCLEOTIDE SEQUENCE [LARGE SCALE GENOMIC DNA]</scope>
    <source>
        <strain evidence="2 3">03SUJ4</strain>
    </source>
</reference>
<evidence type="ECO:0000313" key="3">
    <source>
        <dbReference type="Proteomes" id="UP001634747"/>
    </source>
</evidence>
<evidence type="ECO:0000313" key="2">
    <source>
        <dbReference type="EMBL" id="MFN2977042.1"/>
    </source>
</evidence>
<comment type="caution">
    <text evidence="2">The sequence shown here is derived from an EMBL/GenBank/DDBJ whole genome shotgun (WGS) entry which is preliminary data.</text>
</comment>
<evidence type="ECO:0008006" key="4">
    <source>
        <dbReference type="Google" id="ProtNLM"/>
    </source>
</evidence>
<dbReference type="RefSeq" id="WP_263414782.1">
    <property type="nucleotide sequence ID" value="NZ_BAABBH010000001.1"/>
</dbReference>
<keyword evidence="3" id="KW-1185">Reference proteome</keyword>
<name>A0ABW9KN86_9BACT</name>
<dbReference type="Proteomes" id="UP001634747">
    <property type="component" value="Unassembled WGS sequence"/>
</dbReference>
<gene>
    <name evidence="2" type="ORF">ACK2TP_14820</name>
</gene>
<evidence type="ECO:0000256" key="1">
    <source>
        <dbReference type="SAM" id="Phobius"/>
    </source>
</evidence>
<sequence length="541" mass="58347">MSSVTEPSLPLPPRSRHPRRLLLWVAAGVVVLLCLSLLTALGVARHLQPMVRSRLLQVFHERFHSPVSIDDLQVHYNGAIQVDGRGLRVQSVLNGVPGDPAHPMLRVQEFHFHMGLLAALSQSPRIHHLRIRGVQMDLPAVSAVAAQHTVESGPTVDLEYAEVDDAHIRFASSAPDRAPFLFDLPHLALRGVSRSKPIRFHAVVDNGTPLGITETDGVIGPWNFDDPRQTPIEGQFHFRDKDLSSVRGLHGRLSLDGQYSGSVGSLHAEGTTDDPAFALDVSSHPVDLRTRFNVTLQPAQSTVTVQRLEGSFGKTAFLCSGDAVKDSAAQSFRWDFQLDAPAARVEDALALGTRTAPPLLRGALVVHGRFGMSAGPDSVSRKLSSTQTPFAISGAVLNTPELQRTFDGLAERAQGDPKDATANRAAHVSANVQGRFTLQHAAMRFSAVHVIAPGSHSDLHGSYSLDGTQFDFDGVVSTEAQLSHMTTGIKRVLLKPFNHLLGHSRTNGQGATLPVHIHGAGHNAHVDARVAGLWMKAPGTQ</sequence>
<dbReference type="EMBL" id="JBJYXY010000001">
    <property type="protein sequence ID" value="MFN2977042.1"/>
    <property type="molecule type" value="Genomic_DNA"/>
</dbReference>
<keyword evidence="1" id="KW-1133">Transmembrane helix</keyword>